<keyword evidence="3" id="KW-0804">Transcription</keyword>
<evidence type="ECO:0000256" key="1">
    <source>
        <dbReference type="ARBA" id="ARBA00023015"/>
    </source>
</evidence>
<dbReference type="SMART" id="SM00342">
    <property type="entry name" value="HTH_ARAC"/>
    <property type="match status" value="1"/>
</dbReference>
<evidence type="ECO:0000313" key="5">
    <source>
        <dbReference type="EMBL" id="MBO8466707.1"/>
    </source>
</evidence>
<reference evidence="5" key="2">
    <citation type="journal article" date="2021" name="PeerJ">
        <title>Extensive microbial diversity within the chicken gut microbiome revealed by metagenomics and culture.</title>
        <authorList>
            <person name="Gilroy R."/>
            <person name="Ravi A."/>
            <person name="Getino M."/>
            <person name="Pursley I."/>
            <person name="Horton D.L."/>
            <person name="Alikhan N.F."/>
            <person name="Baker D."/>
            <person name="Gharbi K."/>
            <person name="Hall N."/>
            <person name="Watson M."/>
            <person name="Adriaenssens E.M."/>
            <person name="Foster-Nyarko E."/>
            <person name="Jarju S."/>
            <person name="Secka A."/>
            <person name="Antonio M."/>
            <person name="Oren A."/>
            <person name="Chaudhuri R.R."/>
            <person name="La Ragione R."/>
            <person name="Hildebrand F."/>
            <person name="Pallen M.J."/>
        </authorList>
    </citation>
    <scope>NUCLEOTIDE SEQUENCE</scope>
    <source>
        <strain evidence="5">B1-15692</strain>
    </source>
</reference>
<comment type="caution">
    <text evidence="5">The sequence shown here is derived from an EMBL/GenBank/DDBJ whole genome shotgun (WGS) entry which is preliminary data.</text>
</comment>
<evidence type="ECO:0000256" key="3">
    <source>
        <dbReference type="ARBA" id="ARBA00023163"/>
    </source>
</evidence>
<dbReference type="Pfam" id="PF12833">
    <property type="entry name" value="HTH_18"/>
    <property type="match status" value="1"/>
</dbReference>
<sequence length="190" mass="21381">MAAEEIHIRNMVCGRCIMAVKKIFHDAGIEPLKVELGTVLLERPLENGVKDSLRSVLEEYGFELIDDRRSRMLERITTAVIELVHYGAGPSGKVNLSEYLSGKCHADYSSLSKLFSEMKGESIEKYYIAQKIERVKELLVYDELSVSEIADRMGYSSPAHLSSQFKSVTGLSPRDFKALKEKPLLPLDKV</sequence>
<evidence type="ECO:0000259" key="4">
    <source>
        <dbReference type="PROSITE" id="PS01124"/>
    </source>
</evidence>
<dbReference type="InterPro" id="IPR018062">
    <property type="entry name" value="HTH_AraC-typ_CS"/>
</dbReference>
<dbReference type="InterPro" id="IPR018060">
    <property type="entry name" value="HTH_AraC"/>
</dbReference>
<keyword evidence="2" id="KW-0238">DNA-binding</keyword>
<dbReference type="GO" id="GO:0043565">
    <property type="term" value="F:sequence-specific DNA binding"/>
    <property type="evidence" value="ECO:0007669"/>
    <property type="project" value="InterPro"/>
</dbReference>
<protein>
    <submittedName>
        <fullName evidence="5">Helix-turn-helix transcriptional regulator</fullName>
    </submittedName>
</protein>
<reference evidence="5" key="1">
    <citation type="submission" date="2020-10" db="EMBL/GenBank/DDBJ databases">
        <authorList>
            <person name="Gilroy R."/>
        </authorList>
    </citation>
    <scope>NUCLEOTIDE SEQUENCE</scope>
    <source>
        <strain evidence="5">B1-15692</strain>
    </source>
</reference>
<proteinExistence type="predicted"/>
<dbReference type="SUPFAM" id="SSF46689">
    <property type="entry name" value="Homeodomain-like"/>
    <property type="match status" value="1"/>
</dbReference>
<dbReference type="AlphaFoldDB" id="A0A9D9I6R2"/>
<dbReference type="PROSITE" id="PS01124">
    <property type="entry name" value="HTH_ARAC_FAMILY_2"/>
    <property type="match status" value="1"/>
</dbReference>
<organism evidence="5 6">
    <name type="scientific">Candidatus Cryptobacteroides faecipullorum</name>
    <dbReference type="NCBI Taxonomy" id="2840764"/>
    <lineage>
        <taxon>Bacteria</taxon>
        <taxon>Pseudomonadati</taxon>
        <taxon>Bacteroidota</taxon>
        <taxon>Bacteroidia</taxon>
        <taxon>Bacteroidales</taxon>
        <taxon>Candidatus Cryptobacteroides</taxon>
    </lineage>
</organism>
<dbReference type="GO" id="GO:0003700">
    <property type="term" value="F:DNA-binding transcription factor activity"/>
    <property type="evidence" value="ECO:0007669"/>
    <property type="project" value="InterPro"/>
</dbReference>
<gene>
    <name evidence="5" type="ORF">IAB99_02955</name>
</gene>
<dbReference type="PROSITE" id="PS00041">
    <property type="entry name" value="HTH_ARAC_FAMILY_1"/>
    <property type="match status" value="1"/>
</dbReference>
<dbReference type="PANTHER" id="PTHR43280:SF28">
    <property type="entry name" value="HTH-TYPE TRANSCRIPTIONAL ACTIVATOR RHAS"/>
    <property type="match status" value="1"/>
</dbReference>
<dbReference type="EMBL" id="JADIMH010000015">
    <property type="protein sequence ID" value="MBO8466707.1"/>
    <property type="molecule type" value="Genomic_DNA"/>
</dbReference>
<feature type="domain" description="HTH araC/xylS-type" evidence="4">
    <location>
        <begin position="109"/>
        <end position="179"/>
    </location>
</feature>
<evidence type="ECO:0000256" key="2">
    <source>
        <dbReference type="ARBA" id="ARBA00023125"/>
    </source>
</evidence>
<dbReference type="InterPro" id="IPR009057">
    <property type="entry name" value="Homeodomain-like_sf"/>
</dbReference>
<name>A0A9D9I6R2_9BACT</name>
<keyword evidence="1" id="KW-0805">Transcription regulation</keyword>
<dbReference type="Proteomes" id="UP000823660">
    <property type="component" value="Unassembled WGS sequence"/>
</dbReference>
<dbReference type="Gene3D" id="1.10.10.60">
    <property type="entry name" value="Homeodomain-like"/>
    <property type="match status" value="1"/>
</dbReference>
<dbReference type="PANTHER" id="PTHR43280">
    <property type="entry name" value="ARAC-FAMILY TRANSCRIPTIONAL REGULATOR"/>
    <property type="match status" value="1"/>
</dbReference>
<evidence type="ECO:0000313" key="6">
    <source>
        <dbReference type="Proteomes" id="UP000823660"/>
    </source>
</evidence>
<accession>A0A9D9I6R2</accession>